<dbReference type="Pfam" id="PF08030">
    <property type="entry name" value="NAD_binding_6"/>
    <property type="match status" value="1"/>
</dbReference>
<accession>C9SQ28</accession>
<dbReference type="InterPro" id="IPR039261">
    <property type="entry name" value="FNR_nucleotide-bd"/>
</dbReference>
<evidence type="ECO:0000256" key="2">
    <source>
        <dbReference type="ARBA" id="ARBA00022448"/>
    </source>
</evidence>
<dbReference type="OMA" id="VGACWGH"/>
<feature type="transmembrane region" description="Helical" evidence="9">
    <location>
        <begin position="259"/>
        <end position="282"/>
    </location>
</feature>
<evidence type="ECO:0000256" key="3">
    <source>
        <dbReference type="ARBA" id="ARBA00022692"/>
    </source>
</evidence>
<dbReference type="Gene3D" id="3.40.50.80">
    <property type="entry name" value="Nucleotide-binding domain of ferredoxin-NADP reductase (FNR) module"/>
    <property type="match status" value="1"/>
</dbReference>
<dbReference type="GO" id="GO:0006879">
    <property type="term" value="P:intracellular iron ion homeostasis"/>
    <property type="evidence" value="ECO:0007669"/>
    <property type="project" value="TreeGrafter"/>
</dbReference>
<dbReference type="GO" id="GO:0015677">
    <property type="term" value="P:copper ion import"/>
    <property type="evidence" value="ECO:0007669"/>
    <property type="project" value="TreeGrafter"/>
</dbReference>
<dbReference type="RefSeq" id="XP_003002492.1">
    <property type="nucleotide sequence ID" value="XM_003002446.1"/>
</dbReference>
<dbReference type="KEGG" id="val:VDBG_07063"/>
<dbReference type="GO" id="GO:0005886">
    <property type="term" value="C:plasma membrane"/>
    <property type="evidence" value="ECO:0007669"/>
    <property type="project" value="TreeGrafter"/>
</dbReference>
<dbReference type="AlphaFoldDB" id="C9SQ28"/>
<feature type="domain" description="Ferric oxidoreductase" evidence="10">
    <location>
        <begin position="183"/>
        <end position="305"/>
    </location>
</feature>
<dbReference type="GO" id="GO:0006826">
    <property type="term" value="P:iron ion transport"/>
    <property type="evidence" value="ECO:0007669"/>
    <property type="project" value="TreeGrafter"/>
</dbReference>
<evidence type="ECO:0000259" key="10">
    <source>
        <dbReference type="Pfam" id="PF01794"/>
    </source>
</evidence>
<dbReference type="PANTHER" id="PTHR32361">
    <property type="entry name" value="FERRIC/CUPRIC REDUCTASE TRANSMEMBRANE COMPONENT"/>
    <property type="match status" value="1"/>
</dbReference>
<evidence type="ECO:0000256" key="7">
    <source>
        <dbReference type="ARBA" id="ARBA00023136"/>
    </source>
</evidence>
<feature type="domain" description="Ferric reductase NAD binding" evidence="11">
    <location>
        <begin position="449"/>
        <end position="599"/>
    </location>
</feature>
<organism evidence="13">
    <name type="scientific">Verticillium alfalfae (strain VaMs.102 / ATCC MYA-4576 / FGSC 10136)</name>
    <name type="common">Verticillium wilt of alfalfa</name>
    <name type="synonym">Verticillium albo-atrum</name>
    <dbReference type="NCBI Taxonomy" id="526221"/>
    <lineage>
        <taxon>Eukaryota</taxon>
        <taxon>Fungi</taxon>
        <taxon>Dikarya</taxon>
        <taxon>Ascomycota</taxon>
        <taxon>Pezizomycotina</taxon>
        <taxon>Sordariomycetes</taxon>
        <taxon>Hypocreomycetidae</taxon>
        <taxon>Glomerellales</taxon>
        <taxon>Plectosphaerellaceae</taxon>
        <taxon>Verticillium</taxon>
    </lineage>
</organism>
<evidence type="ECO:0000256" key="1">
    <source>
        <dbReference type="ARBA" id="ARBA00004141"/>
    </source>
</evidence>
<keyword evidence="7 9" id="KW-0472">Membrane</keyword>
<keyword evidence="4 9" id="KW-1133">Transmembrane helix</keyword>
<dbReference type="SUPFAM" id="SSF52343">
    <property type="entry name" value="Ferredoxin reductase-like, C-terminal NADP-linked domain"/>
    <property type="match status" value="1"/>
</dbReference>
<keyword evidence="2" id="KW-0813">Transport</keyword>
<evidence type="ECO:0000256" key="4">
    <source>
        <dbReference type="ARBA" id="ARBA00022989"/>
    </source>
</evidence>
<evidence type="ECO:0000313" key="13">
    <source>
        <dbReference type="Proteomes" id="UP000008698"/>
    </source>
</evidence>
<dbReference type="EMBL" id="DS985222">
    <property type="protein sequence ID" value="EEY20953.1"/>
    <property type="molecule type" value="Genomic_DNA"/>
</dbReference>
<dbReference type="PANTHER" id="PTHR32361:SF3">
    <property type="entry name" value="REDUCTASE, PUTATIVE (AFU_ORTHOLOGUE AFUA_6G13750)-RELATED"/>
    <property type="match status" value="1"/>
</dbReference>
<evidence type="ECO:0000256" key="5">
    <source>
        <dbReference type="ARBA" id="ARBA00023002"/>
    </source>
</evidence>
<feature type="compositionally biased region" description="Basic and acidic residues" evidence="8">
    <location>
        <begin position="522"/>
        <end position="537"/>
    </location>
</feature>
<keyword evidence="13" id="KW-1185">Reference proteome</keyword>
<dbReference type="Pfam" id="PF01794">
    <property type="entry name" value="Ferric_reduct"/>
    <property type="match status" value="1"/>
</dbReference>
<feature type="transmembrane region" description="Helical" evidence="9">
    <location>
        <begin position="220"/>
        <end position="239"/>
    </location>
</feature>
<feature type="transmembrane region" description="Helical" evidence="9">
    <location>
        <begin position="135"/>
        <end position="158"/>
    </location>
</feature>
<dbReference type="OrthoDB" id="167398at2759"/>
<feature type="transmembrane region" description="Helical" evidence="9">
    <location>
        <begin position="56"/>
        <end position="77"/>
    </location>
</feature>
<dbReference type="InterPro" id="IPR051410">
    <property type="entry name" value="Ferric/Cupric_Reductase"/>
</dbReference>
<evidence type="ECO:0000256" key="9">
    <source>
        <dbReference type="SAM" id="Phobius"/>
    </source>
</evidence>
<evidence type="ECO:0000313" key="12">
    <source>
        <dbReference type="EMBL" id="EEY20953.1"/>
    </source>
</evidence>
<keyword evidence="3 9" id="KW-0812">Transmembrane</keyword>
<dbReference type="SFLD" id="SFLDS00052">
    <property type="entry name" value="Ferric_Reductase_Domain"/>
    <property type="match status" value="2"/>
</dbReference>
<dbReference type="InterPro" id="IPR013121">
    <property type="entry name" value="Fe_red_NAD-bd_6"/>
</dbReference>
<dbReference type="InterPro" id="IPR013130">
    <property type="entry name" value="Fe3_Rdtase_TM_dom"/>
</dbReference>
<evidence type="ECO:0000259" key="11">
    <source>
        <dbReference type="Pfam" id="PF08030"/>
    </source>
</evidence>
<feature type="transmembrane region" description="Helical" evidence="9">
    <location>
        <begin position="294"/>
        <end position="325"/>
    </location>
</feature>
<dbReference type="CDD" id="cd06186">
    <property type="entry name" value="NOX_Duox_like_FAD_NADP"/>
    <property type="match status" value="1"/>
</dbReference>
<evidence type="ECO:0000256" key="6">
    <source>
        <dbReference type="ARBA" id="ARBA00023065"/>
    </source>
</evidence>
<gene>
    <name evidence="12" type="ORF">VDBG_07063</name>
</gene>
<dbReference type="GO" id="GO:0000293">
    <property type="term" value="F:ferric-chelate reductase activity"/>
    <property type="evidence" value="ECO:0007669"/>
    <property type="project" value="UniProtKB-ARBA"/>
</dbReference>
<protein>
    <submittedName>
        <fullName evidence="12">Uncharacterized protein</fullName>
    </submittedName>
</protein>
<feature type="region of interest" description="Disordered" evidence="8">
    <location>
        <begin position="519"/>
        <end position="538"/>
    </location>
</feature>
<comment type="subcellular location">
    <subcellularLocation>
        <location evidence="1">Membrane</location>
        <topology evidence="1">Multi-pass membrane protein</topology>
    </subcellularLocation>
</comment>
<sequence>MEATKSLLAPRQHIQDHDAAESVIHHWGYADRVVPCVNDPGSCRYLDVVYNAHDVGMIYTGVIWATIGGILLIWAIVRRTMPPQSHRNPQALVEGEKRTVDTTTRIRHTLWSYTNRYLLPDSIRSIFGRTTRLQVLVLAILTGYLTIFSFAGIVYGIWITPVKNMEGVYNTRSSLGPFSDRVGVIAYALTPLSVLLSNRESLLSVLTGIPYQNFNFMHRWLGYIIMVQSIVHTIGWTIIEVKLYQPQPQVAKKWIMQLYMIWGVVAMVLLLILYALTLPPVIRFTGYEFFRKSHYVLALVYMGACIGHWEGLQCFIIPGILLWFIDRFARAARTFLLHYNFVDGTKRGFVAAHAAITTFPDEKDGDVPSLSTGAPNTRTFSAPRAAETKKIAQIAAKKLAAAAAAATAPATTSEDKNGVMTAASAPTTPVVLTGPYGDPIMRNITPEANILCVAGGTGITYVLPALLSLTANPASPRKLELIWVVRHAKDVDWVKPELAALEALDVTVRIFATRDAASSSSDADRSSEAEADEEKRAAGAVAVQKMRARGAAASVRSGGIGHPDLALLVREFVQATVAARTVVFASGPGGLMTDARAAVAACNDGGKVWKGDERFNVDLIHDERMER</sequence>
<dbReference type="Proteomes" id="UP000008698">
    <property type="component" value="Unassembled WGS sequence"/>
</dbReference>
<dbReference type="GeneID" id="9527488"/>
<evidence type="ECO:0000256" key="8">
    <source>
        <dbReference type="SAM" id="MobiDB-lite"/>
    </source>
</evidence>
<reference evidence="13" key="1">
    <citation type="journal article" date="2011" name="PLoS Pathog.">
        <title>Comparative genomics yields insights into niche adaptation of plant vascular wilt pathogens.</title>
        <authorList>
            <person name="Klosterman S.J."/>
            <person name="Subbarao K.V."/>
            <person name="Kang S."/>
            <person name="Veronese P."/>
            <person name="Gold S.E."/>
            <person name="Thomma B.P.H.J."/>
            <person name="Chen Z."/>
            <person name="Henrissat B."/>
            <person name="Lee Y.-H."/>
            <person name="Park J."/>
            <person name="Garcia-Pedrajas M.D."/>
            <person name="Barbara D.J."/>
            <person name="Anchieta A."/>
            <person name="de Jonge R."/>
            <person name="Santhanam P."/>
            <person name="Maruthachalam K."/>
            <person name="Atallah Z."/>
            <person name="Amyotte S.G."/>
            <person name="Paz Z."/>
            <person name="Inderbitzin P."/>
            <person name="Hayes R.J."/>
            <person name="Heiman D.I."/>
            <person name="Young S."/>
            <person name="Zeng Q."/>
            <person name="Engels R."/>
            <person name="Galagan J."/>
            <person name="Cuomo C.A."/>
            <person name="Dobinson K.F."/>
            <person name="Ma L.-J."/>
        </authorList>
    </citation>
    <scope>NUCLEOTIDE SEQUENCE [LARGE SCALE GENOMIC DNA]</scope>
    <source>
        <strain evidence="13">VaMs.102 / ATCC MYA-4576 / FGSC 10136</strain>
    </source>
</reference>
<dbReference type="HOGENOM" id="CLU_016134_0_0_1"/>
<dbReference type="eggNOG" id="KOG0039">
    <property type="taxonomic scope" value="Eukaryota"/>
</dbReference>
<keyword evidence="5" id="KW-0560">Oxidoreductase</keyword>
<keyword evidence="6" id="KW-0406">Ion transport</keyword>
<name>C9SQ28_VERA1</name>
<proteinExistence type="predicted"/>